<organism evidence="2 3">
    <name type="scientific">Brevibacillus ruminantium</name>
    <dbReference type="NCBI Taxonomy" id="2950604"/>
    <lineage>
        <taxon>Bacteria</taxon>
        <taxon>Bacillati</taxon>
        <taxon>Bacillota</taxon>
        <taxon>Bacilli</taxon>
        <taxon>Bacillales</taxon>
        <taxon>Paenibacillaceae</taxon>
        <taxon>Brevibacillus</taxon>
    </lineage>
</organism>
<evidence type="ECO:0000313" key="2">
    <source>
        <dbReference type="EMBL" id="USG67204.1"/>
    </source>
</evidence>
<proteinExistence type="predicted"/>
<accession>A0ABY4WP87</accession>
<dbReference type="RefSeq" id="WP_251874306.1">
    <property type="nucleotide sequence ID" value="NZ_CP098755.1"/>
</dbReference>
<dbReference type="Proteomes" id="UP001056500">
    <property type="component" value="Chromosome"/>
</dbReference>
<protein>
    <recommendedName>
        <fullName evidence="4">Lipoprotein</fullName>
    </recommendedName>
</protein>
<dbReference type="EMBL" id="CP098755">
    <property type="protein sequence ID" value="USG67204.1"/>
    <property type="molecule type" value="Genomic_DNA"/>
</dbReference>
<evidence type="ECO:0008006" key="4">
    <source>
        <dbReference type="Google" id="ProtNLM"/>
    </source>
</evidence>
<dbReference type="PROSITE" id="PS51257">
    <property type="entry name" value="PROKAR_LIPOPROTEIN"/>
    <property type="match status" value="1"/>
</dbReference>
<reference evidence="2" key="1">
    <citation type="submission" date="2022-06" db="EMBL/GenBank/DDBJ databases">
        <title>Genome sequencing of Brevibacillus sp. BB3-R1.</title>
        <authorList>
            <person name="Heo J."/>
            <person name="Lee D."/>
            <person name="Won M."/>
            <person name="Han B.-H."/>
            <person name="Hong S.-B."/>
            <person name="Kwon S.-W."/>
        </authorList>
    </citation>
    <scope>NUCLEOTIDE SEQUENCE</scope>
    <source>
        <strain evidence="2">BB3-R1</strain>
    </source>
</reference>
<gene>
    <name evidence="2" type="ORF">NDK47_07920</name>
</gene>
<keyword evidence="3" id="KW-1185">Reference proteome</keyword>
<feature type="signal peptide" evidence="1">
    <location>
        <begin position="1"/>
        <end position="18"/>
    </location>
</feature>
<sequence length="295" mass="33517">MRKAWSIVLFSLWCTALAGCNQMGVKQNPESAFEQVRDRFMEQQTFSFHGRTKLMAGQSANGNLVNFTGQKQGADIAMKVDFSVPEQNQAKSLSLLKKDQQLYVMTEGTQGWQSAAGRDAVFRQELNNWDPVFAMEQMNEMKKSVIPLNNRHANNDLTAVRVVLDSAKLKSWLAEQMKEQTSATAQSEGMGVMQQGEAIHQPRVKYALSLSEGTWNRSRKGAMIQQADPRVDELINQMELEAEYTIYYNRHTMLPANMTMSIRSVYTANDQRIREYSQVETVLQNYGQPMTLPQP</sequence>
<feature type="chain" id="PRO_5045267818" description="Lipoprotein" evidence="1">
    <location>
        <begin position="19"/>
        <end position="295"/>
    </location>
</feature>
<name>A0ABY4WP87_9BACL</name>
<keyword evidence="1" id="KW-0732">Signal</keyword>
<evidence type="ECO:0000256" key="1">
    <source>
        <dbReference type="SAM" id="SignalP"/>
    </source>
</evidence>
<evidence type="ECO:0000313" key="3">
    <source>
        <dbReference type="Proteomes" id="UP001056500"/>
    </source>
</evidence>